<organism evidence="1 3">
    <name type="scientific">Pseudomonas entomophila</name>
    <dbReference type="NCBI Taxonomy" id="312306"/>
    <lineage>
        <taxon>Bacteria</taxon>
        <taxon>Pseudomonadati</taxon>
        <taxon>Pseudomonadota</taxon>
        <taxon>Gammaproteobacteria</taxon>
        <taxon>Pseudomonadales</taxon>
        <taxon>Pseudomonadaceae</taxon>
        <taxon>Pseudomonas</taxon>
    </lineage>
</organism>
<keyword evidence="4" id="KW-1185">Reference proteome</keyword>
<dbReference type="OrthoDB" id="6860016at2"/>
<evidence type="ECO:0000313" key="4">
    <source>
        <dbReference type="Proteomes" id="UP001183127"/>
    </source>
</evidence>
<dbReference type="RefSeq" id="WP_011531938.1">
    <property type="nucleotide sequence ID" value="NZ_CP063832.1"/>
</dbReference>
<dbReference type="Pfam" id="PF05488">
    <property type="entry name" value="PAAR_motif"/>
    <property type="match status" value="1"/>
</dbReference>
<proteinExistence type="predicted"/>
<evidence type="ECO:0000313" key="1">
    <source>
        <dbReference type="EMBL" id="AZL66745.1"/>
    </source>
</evidence>
<dbReference type="AlphaFoldDB" id="A0A3S8UEL7"/>
<evidence type="ECO:0000313" key="3">
    <source>
        <dbReference type="Proteomes" id="UP000268230"/>
    </source>
</evidence>
<protein>
    <submittedName>
        <fullName evidence="1">PAAR domain-containing protein</fullName>
    </submittedName>
</protein>
<dbReference type="CDD" id="cd14744">
    <property type="entry name" value="PAAR_CT_2"/>
    <property type="match status" value="1"/>
</dbReference>
<dbReference type="GeneID" id="90534742"/>
<sequence>MKDIIRLGDSTTHGGKVLGSFGNTNVNGKPIAGVGHMVSCPLCKGVFPIVEGSATYNVDGTPVALDGHKTACGAALIASGPKSGVAS</sequence>
<evidence type="ECO:0000313" key="2">
    <source>
        <dbReference type="EMBL" id="WMW05657.1"/>
    </source>
</evidence>
<dbReference type="EMBL" id="CP034338">
    <property type="protein sequence ID" value="AZL66745.1"/>
    <property type="molecule type" value="Genomic_DNA"/>
</dbReference>
<accession>A0A3S8UEL7</accession>
<dbReference type="KEGG" id="pory:EJA05_02890"/>
<dbReference type="Gene3D" id="2.60.200.60">
    <property type="match status" value="1"/>
</dbReference>
<dbReference type="OMA" id="EGAPEWS"/>
<dbReference type="InterPro" id="IPR008727">
    <property type="entry name" value="PAAR_motif"/>
</dbReference>
<dbReference type="Proteomes" id="UP000268230">
    <property type="component" value="Chromosome"/>
</dbReference>
<reference evidence="1 3" key="1">
    <citation type="submission" date="2018-12" db="EMBL/GenBank/DDBJ databases">
        <authorList>
            <person name="Li S."/>
            <person name="Yang R."/>
            <person name="Chen G."/>
            <person name="Zou L."/>
            <person name="Zhang C."/>
            <person name="Chen Y."/>
            <person name="Liu Z."/>
            <person name="Li Y."/>
            <person name="Yan Y."/>
            <person name="Huang M."/>
            <person name="Chen T."/>
        </authorList>
    </citation>
    <scope>NUCLEOTIDE SEQUENCE [LARGE SCALE GENOMIC DNA]</scope>
    <source>
        <strain evidence="1 3">1257</strain>
    </source>
</reference>
<gene>
    <name evidence="1" type="ORF">EJA05_02890</name>
    <name evidence="2" type="ORF">RAH46_25615</name>
</gene>
<dbReference type="EMBL" id="CP132921">
    <property type="protein sequence ID" value="WMW05657.1"/>
    <property type="molecule type" value="Genomic_DNA"/>
</dbReference>
<name>A0A3S8UEL7_9PSED</name>
<reference evidence="2 4" key="2">
    <citation type="submission" date="2023-08" db="EMBL/GenBank/DDBJ databases">
        <title>Complete Genome Sequence of Pseudomonas entomophila TVIN A01.</title>
        <authorList>
            <person name="Shelke T."/>
            <person name="Mahar N.S."/>
            <person name="Gupta I."/>
            <person name="Gupta V."/>
        </authorList>
    </citation>
    <scope>NUCLEOTIDE SEQUENCE [LARGE SCALE GENOMIC DNA]</scope>
    <source>
        <strain evidence="2 4">TVIN-A01</strain>
    </source>
</reference>
<dbReference type="Proteomes" id="UP001183127">
    <property type="component" value="Chromosome"/>
</dbReference>